<dbReference type="SMART" id="SM00248">
    <property type="entry name" value="ANK"/>
    <property type="match status" value="3"/>
</dbReference>
<reference evidence="3" key="2">
    <citation type="submission" date="2025-08" db="UniProtKB">
        <authorList>
            <consortium name="Ensembl"/>
        </authorList>
    </citation>
    <scope>IDENTIFICATION</scope>
</reference>
<evidence type="ECO:0000256" key="1">
    <source>
        <dbReference type="PROSITE-ProRule" id="PRU00023"/>
    </source>
</evidence>
<dbReference type="AlphaFoldDB" id="A0A8C9WAA5"/>
<keyword evidence="4" id="KW-1185">Reference proteome</keyword>
<dbReference type="SUPFAM" id="SSF48403">
    <property type="entry name" value="Ankyrin repeat"/>
    <property type="match status" value="1"/>
</dbReference>
<organism evidence="3 4">
    <name type="scientific">Scleropages formosus</name>
    <name type="common">Asian bonytongue</name>
    <name type="synonym">Osteoglossum formosum</name>
    <dbReference type="NCBI Taxonomy" id="113540"/>
    <lineage>
        <taxon>Eukaryota</taxon>
        <taxon>Metazoa</taxon>
        <taxon>Chordata</taxon>
        <taxon>Craniata</taxon>
        <taxon>Vertebrata</taxon>
        <taxon>Euteleostomi</taxon>
        <taxon>Actinopterygii</taxon>
        <taxon>Neopterygii</taxon>
        <taxon>Teleostei</taxon>
        <taxon>Osteoglossocephala</taxon>
        <taxon>Osteoglossomorpha</taxon>
        <taxon>Osteoglossiformes</taxon>
        <taxon>Osteoglossidae</taxon>
        <taxon>Scleropages</taxon>
    </lineage>
</organism>
<dbReference type="GO" id="GO:0005634">
    <property type="term" value="C:nucleus"/>
    <property type="evidence" value="ECO:0007669"/>
    <property type="project" value="TreeGrafter"/>
</dbReference>
<reference evidence="3" key="3">
    <citation type="submission" date="2025-09" db="UniProtKB">
        <authorList>
            <consortium name="Ensembl"/>
        </authorList>
    </citation>
    <scope>IDENTIFICATION</scope>
</reference>
<reference evidence="3 4" key="1">
    <citation type="submission" date="2019-04" db="EMBL/GenBank/DDBJ databases">
        <authorList>
            <consortium name="Wellcome Sanger Institute Data Sharing"/>
        </authorList>
    </citation>
    <scope>NUCLEOTIDE SEQUENCE [LARGE SCALE GENOMIC DNA]</scope>
</reference>
<dbReference type="GO" id="GO:2000781">
    <property type="term" value="P:positive regulation of double-strand break repair"/>
    <property type="evidence" value="ECO:0007669"/>
    <property type="project" value="InterPro"/>
</dbReference>
<evidence type="ECO:0000313" key="4">
    <source>
        <dbReference type="Proteomes" id="UP000694397"/>
    </source>
</evidence>
<dbReference type="GO" id="GO:0035861">
    <property type="term" value="C:site of double-strand break"/>
    <property type="evidence" value="ECO:0007669"/>
    <property type="project" value="TreeGrafter"/>
</dbReference>
<dbReference type="GeneTree" id="ENSGT00940000158953"/>
<dbReference type="PANTHER" id="PTHR46677">
    <property type="entry name" value="SMC5-SMC6 COMPLEX LOCALIZATION FACTOR PROTEIN 1"/>
    <property type="match status" value="1"/>
</dbReference>
<keyword evidence="2" id="KW-0472">Membrane</keyword>
<keyword evidence="2" id="KW-1133">Transmembrane helix</keyword>
<keyword evidence="1" id="KW-0040">ANK repeat</keyword>
<dbReference type="PROSITE" id="PS50297">
    <property type="entry name" value="ANK_REP_REGION"/>
    <property type="match status" value="2"/>
</dbReference>
<dbReference type="Pfam" id="PF12796">
    <property type="entry name" value="Ank_2"/>
    <property type="match status" value="1"/>
</dbReference>
<dbReference type="GO" id="GO:0006974">
    <property type="term" value="P:DNA damage response"/>
    <property type="evidence" value="ECO:0007669"/>
    <property type="project" value="TreeGrafter"/>
</dbReference>
<dbReference type="InterPro" id="IPR042479">
    <property type="entry name" value="Slf1"/>
</dbReference>
<evidence type="ECO:0000256" key="2">
    <source>
        <dbReference type="SAM" id="Phobius"/>
    </source>
</evidence>
<keyword evidence="2" id="KW-0812">Transmembrane</keyword>
<dbReference type="Ensembl" id="ENSSFOT00015072911.1">
    <property type="protein sequence ID" value="ENSSFOP00015073085.1"/>
    <property type="gene ID" value="ENSSFOG00015025426.1"/>
</dbReference>
<evidence type="ECO:0000313" key="3">
    <source>
        <dbReference type="Ensembl" id="ENSSFOP00015073085.1"/>
    </source>
</evidence>
<dbReference type="GO" id="GO:1990166">
    <property type="term" value="P:protein localization to site of double-strand break"/>
    <property type="evidence" value="ECO:0007669"/>
    <property type="project" value="TreeGrafter"/>
</dbReference>
<feature type="repeat" description="ANK" evidence="1">
    <location>
        <begin position="80"/>
        <end position="113"/>
    </location>
</feature>
<dbReference type="Proteomes" id="UP000694397">
    <property type="component" value="Chromosome 17"/>
</dbReference>
<dbReference type="InterPro" id="IPR002110">
    <property type="entry name" value="Ankyrin_rpt"/>
</dbReference>
<dbReference type="PANTHER" id="PTHR46677:SF1">
    <property type="entry name" value="SMC5-SMC6 COMPLEX LOCALIZATION FACTOR PROTEIN 1"/>
    <property type="match status" value="1"/>
</dbReference>
<proteinExistence type="predicted"/>
<dbReference type="Gene3D" id="1.25.40.20">
    <property type="entry name" value="Ankyrin repeat-containing domain"/>
    <property type="match status" value="1"/>
</dbReference>
<protein>
    <submittedName>
        <fullName evidence="3">Uncharacterized protein</fullName>
    </submittedName>
</protein>
<feature type="repeat" description="ANK" evidence="1">
    <location>
        <begin position="114"/>
        <end position="146"/>
    </location>
</feature>
<dbReference type="InterPro" id="IPR036770">
    <property type="entry name" value="Ankyrin_rpt-contain_sf"/>
</dbReference>
<accession>A0A8C9WAA5</accession>
<name>A0A8C9WAA5_SCLFO</name>
<dbReference type="PROSITE" id="PS50088">
    <property type="entry name" value="ANK_REPEAT"/>
    <property type="match status" value="3"/>
</dbReference>
<sequence length="352" mass="38675">MRISDPVSPDAALDTDGVIQPAPLQCLLEDRSFFFFFLMHFGAAFLLLHCVFVIASDTSRSQWPMRTLILGNIFFCVSAKGETLIHRVCKRNQVETLLHILSLPGTDVNVKDHAGWTPLHEACNHGSSECVQALLQHCPTLNLDIQVGGVSPLHDALLNGHIHIAKMLLQYAGSPLLRQRNTSGRTPLEVVSSPSLREELWIWAREGDSAQGKASGAHIRDPPFLEAAACLLRCLLLSYALVRDVPSYEAMATPPDPTPRLARAVAAHTSRRVTADWGDPLLVRLAEDVETLLGVGSCLRATRAALRCCQGPHARLLLLQLEELERTCRQGELTLNIVKNVSWQGIETPSSV</sequence>
<feature type="transmembrane region" description="Helical" evidence="2">
    <location>
        <begin position="33"/>
        <end position="55"/>
    </location>
</feature>
<feature type="repeat" description="ANK" evidence="1">
    <location>
        <begin position="148"/>
        <end position="180"/>
    </location>
</feature>